<dbReference type="EMBL" id="CADCWF010000108">
    <property type="protein sequence ID" value="CAA9550688.1"/>
    <property type="molecule type" value="Genomic_DNA"/>
</dbReference>
<accession>A0A6J4UH76</accession>
<feature type="compositionally biased region" description="Polar residues" evidence="1">
    <location>
        <begin position="18"/>
        <end position="29"/>
    </location>
</feature>
<name>A0A6J4UH76_9BACT</name>
<evidence type="ECO:0000313" key="2">
    <source>
        <dbReference type="EMBL" id="CAA9550688.1"/>
    </source>
</evidence>
<dbReference type="AlphaFoldDB" id="A0A6J4UH76"/>
<organism evidence="2">
    <name type="scientific">uncultured Thermomicrobiales bacterium</name>
    <dbReference type="NCBI Taxonomy" id="1645740"/>
    <lineage>
        <taxon>Bacteria</taxon>
        <taxon>Pseudomonadati</taxon>
        <taxon>Thermomicrobiota</taxon>
        <taxon>Thermomicrobia</taxon>
        <taxon>Thermomicrobiales</taxon>
        <taxon>environmental samples</taxon>
    </lineage>
</organism>
<proteinExistence type="predicted"/>
<feature type="compositionally biased region" description="Low complexity" evidence="1">
    <location>
        <begin position="42"/>
        <end position="53"/>
    </location>
</feature>
<reference evidence="2" key="1">
    <citation type="submission" date="2020-02" db="EMBL/GenBank/DDBJ databases">
        <authorList>
            <person name="Meier V. D."/>
        </authorList>
    </citation>
    <scope>NUCLEOTIDE SEQUENCE</scope>
    <source>
        <strain evidence="2">AVDCRST_MAG59</strain>
    </source>
</reference>
<feature type="non-terminal residue" evidence="2">
    <location>
        <position position="53"/>
    </location>
</feature>
<gene>
    <name evidence="2" type="ORF">AVDCRST_MAG59-1734</name>
</gene>
<feature type="non-terminal residue" evidence="2">
    <location>
        <position position="1"/>
    </location>
</feature>
<sequence length="53" mass="5868">CRGVSRWSQGGPVRSRSRTTASWSFPSSPASGFPRRTRSRRSSAASWSGGRRR</sequence>
<feature type="region of interest" description="Disordered" evidence="1">
    <location>
        <begin position="1"/>
        <end position="53"/>
    </location>
</feature>
<evidence type="ECO:0000256" key="1">
    <source>
        <dbReference type="SAM" id="MobiDB-lite"/>
    </source>
</evidence>
<protein>
    <submittedName>
        <fullName evidence="2">Uncharacterized protein</fullName>
    </submittedName>
</protein>